<dbReference type="PROSITE" id="PS50089">
    <property type="entry name" value="ZF_RING_2"/>
    <property type="match status" value="1"/>
</dbReference>
<comment type="caution">
    <text evidence="3">The sequence shown here is derived from an EMBL/GenBank/DDBJ whole genome shotgun (WGS) entry which is preliminary data.</text>
</comment>
<evidence type="ECO:0000256" key="1">
    <source>
        <dbReference type="PROSITE-ProRule" id="PRU00175"/>
    </source>
</evidence>
<dbReference type="InterPro" id="IPR001841">
    <property type="entry name" value="Znf_RING"/>
</dbReference>
<dbReference type="Gene3D" id="3.30.40.10">
    <property type="entry name" value="Zinc/RING finger domain, C3HC4 (zinc finger)"/>
    <property type="match status" value="1"/>
</dbReference>
<dbReference type="Pfam" id="PF13639">
    <property type="entry name" value="zf-RING_2"/>
    <property type="match status" value="1"/>
</dbReference>
<keyword evidence="1" id="KW-0479">Metal-binding</keyword>
<evidence type="ECO:0000313" key="3">
    <source>
        <dbReference type="EMBL" id="CAK4007436.1"/>
    </source>
</evidence>
<evidence type="ECO:0000313" key="4">
    <source>
        <dbReference type="Proteomes" id="UP001296104"/>
    </source>
</evidence>
<feature type="domain" description="RING-type" evidence="2">
    <location>
        <begin position="228"/>
        <end position="274"/>
    </location>
</feature>
<accession>A0AAI9E8V6</accession>
<keyword evidence="1" id="KW-0862">Zinc</keyword>
<evidence type="ECO:0000259" key="2">
    <source>
        <dbReference type="PROSITE" id="PS50089"/>
    </source>
</evidence>
<protein>
    <recommendedName>
        <fullName evidence="2">RING-type domain-containing protein</fullName>
    </recommendedName>
</protein>
<dbReference type="InterPro" id="IPR013083">
    <property type="entry name" value="Znf_RING/FYVE/PHD"/>
</dbReference>
<dbReference type="Proteomes" id="UP001296104">
    <property type="component" value="Unassembled WGS sequence"/>
</dbReference>
<keyword evidence="1" id="KW-0863">Zinc-finger</keyword>
<organism evidence="3 4">
    <name type="scientific">Lecanosticta acicola</name>
    <dbReference type="NCBI Taxonomy" id="111012"/>
    <lineage>
        <taxon>Eukaryota</taxon>
        <taxon>Fungi</taxon>
        <taxon>Dikarya</taxon>
        <taxon>Ascomycota</taxon>
        <taxon>Pezizomycotina</taxon>
        <taxon>Dothideomycetes</taxon>
        <taxon>Dothideomycetidae</taxon>
        <taxon>Mycosphaerellales</taxon>
        <taxon>Mycosphaerellaceae</taxon>
        <taxon>Lecanosticta</taxon>
    </lineage>
</organism>
<gene>
    <name evidence="3" type="ORF">LECACI_7A004339</name>
</gene>
<sequence length="474" mass="54087">MTSPMAEHAPDLEDVFGPHHKIVITYPSSRPMETAEINDYHKPHFFEPKDIATRHNPTELTDYTTLTRYRPHLSTRLGALYSLHKAAADSPIPDESELEHEPLLDRINRLSSVPGWTSLHVLTYLTPEGRSKMAVYRQTTVGDNTFTQLYAGSFALEDAEWPQRSNLYDLIFRRYDRAEIAFQLQLQREGWENFDPARGKWKPLPSHPRFHVVLSSLPSASTETGDCCPICSGEYGEGEQAPVALPCHHRHLACLGCLDQWCRNGGDPKCPHCRTPIFDLEQRINLRLGQDSHGNFVPDRTLAASENFDRSCADLDQFMAPNQGSRPLKVNVSHMTAILNYFLGKEKEIPQECVPKRFNPVYSPETKLLAEVLHSLSDKIDGETTDTKMFIDLFARAMIRRTQHEYYASGTQPREDQPINPATILTLRSDSMYFTEKLITRIVSFAAMRQHEGGEEFLHMHKGKMYYNPMLSPD</sequence>
<dbReference type="AlphaFoldDB" id="A0AAI9E8V6"/>
<proteinExistence type="predicted"/>
<name>A0AAI9E8V6_9PEZI</name>
<dbReference type="SUPFAM" id="SSF57850">
    <property type="entry name" value="RING/U-box"/>
    <property type="match status" value="1"/>
</dbReference>
<reference evidence="3" key="1">
    <citation type="submission" date="2023-11" db="EMBL/GenBank/DDBJ databases">
        <authorList>
            <person name="Alioto T."/>
            <person name="Alioto T."/>
            <person name="Gomez Garrido J."/>
        </authorList>
    </citation>
    <scope>NUCLEOTIDE SEQUENCE</scope>
</reference>
<dbReference type="GO" id="GO:0008270">
    <property type="term" value="F:zinc ion binding"/>
    <property type="evidence" value="ECO:0007669"/>
    <property type="project" value="UniProtKB-KW"/>
</dbReference>
<dbReference type="EMBL" id="CAVMBE010000023">
    <property type="protein sequence ID" value="CAK4007436.1"/>
    <property type="molecule type" value="Genomic_DNA"/>
</dbReference>
<dbReference type="CDD" id="cd16448">
    <property type="entry name" value="RING-H2"/>
    <property type="match status" value="1"/>
</dbReference>
<keyword evidence="4" id="KW-1185">Reference proteome</keyword>